<evidence type="ECO:0000313" key="4">
    <source>
        <dbReference type="Proteomes" id="UP001144612"/>
    </source>
</evidence>
<protein>
    <submittedName>
        <fullName evidence="3">AAA family ATPase</fullName>
    </submittedName>
</protein>
<evidence type="ECO:0000313" key="3">
    <source>
        <dbReference type="EMBL" id="MCY6960554.1"/>
    </source>
</evidence>
<evidence type="ECO:0000259" key="2">
    <source>
        <dbReference type="Pfam" id="PF24405"/>
    </source>
</evidence>
<organism evidence="3 4">
    <name type="scientific">Clostridium brassicae</name>
    <dbReference type="NCBI Taxonomy" id="2999072"/>
    <lineage>
        <taxon>Bacteria</taxon>
        <taxon>Bacillati</taxon>
        <taxon>Bacillota</taxon>
        <taxon>Clostridia</taxon>
        <taxon>Eubacteriales</taxon>
        <taxon>Clostridiaceae</taxon>
        <taxon>Clostridium</taxon>
    </lineage>
</organism>
<evidence type="ECO:0000259" key="1">
    <source>
        <dbReference type="Pfam" id="PF07728"/>
    </source>
</evidence>
<dbReference type="Pfam" id="PF07728">
    <property type="entry name" value="AAA_5"/>
    <property type="match status" value="1"/>
</dbReference>
<dbReference type="Gene3D" id="3.40.50.300">
    <property type="entry name" value="P-loop containing nucleotide triphosphate hydrolases"/>
    <property type="match status" value="1"/>
</dbReference>
<feature type="domain" description="Pua-like" evidence="2">
    <location>
        <begin position="6"/>
        <end position="128"/>
    </location>
</feature>
<gene>
    <name evidence="3" type="ORF">OW729_18320</name>
</gene>
<dbReference type="Pfam" id="PF24405">
    <property type="entry name" value="Pua-like"/>
    <property type="match status" value="1"/>
</dbReference>
<dbReference type="InterPro" id="IPR011704">
    <property type="entry name" value="ATPase_dyneun-rel_AAA"/>
</dbReference>
<reference evidence="3" key="1">
    <citation type="submission" date="2022-12" db="EMBL/GenBank/DDBJ databases">
        <title>Clostridium sp. nov., isolated from industrial wastewater.</title>
        <authorList>
            <person name="Jiayan W."/>
        </authorList>
    </citation>
    <scope>NUCLEOTIDE SEQUENCE</scope>
    <source>
        <strain evidence="3">ZC22-4</strain>
    </source>
</reference>
<name>A0ABT4DE10_9CLOT</name>
<sequence>MGIMNLILKYNDDMLNVDTIKQHRDMIEKKGKVVWGIIKPSENSPGISKKKIEKINEQIKCGIDTYAYMCTGGQIKAKGRIEVFLTAEDIIDMKDYVPLYYRDRLNTCVGGVVINSIDKEDKSILSQMVRYGTSDGEVAVGNQTNPLYVSLKNDELMKEDLLHINTEAIVEKDESIEKITDIVRFMKFVHKYINSKGYIYSYEDLCNFYLSLKVKPFVILAGISGTGKSRLVRLFADALGANMENEKLSIIPVRPDWNDNTELIGYKNITGDFIPGKLIEVIETASENLDRPYFVCLDEMNLARVEYYLSDYLSIIESRKFSNQGIITDKFFSKNYLNDNKYKHIIIPENLYLIGTVNMDDTTYAFSRKVLDRANTIELSHVELEIFEFDEDNLEHRVVHNDLIKSRFLNIKDALTYDKDYVIKINEVIKNINNILTKANKQFGYRVRDEIIFYMLENKITNLLEEDRAMDYQIMQKVLPTISGSEYKIKTILIELFNICSPNGQISDTMGYIDEAMSYVDKARYINSAKKILDMLRELEDGFTSYWI</sequence>
<dbReference type="Proteomes" id="UP001144612">
    <property type="component" value="Unassembled WGS sequence"/>
</dbReference>
<accession>A0ABT4DE10</accession>
<dbReference type="InterPro" id="IPR027417">
    <property type="entry name" value="P-loop_NTPase"/>
</dbReference>
<keyword evidence="4" id="KW-1185">Reference proteome</keyword>
<proteinExistence type="predicted"/>
<dbReference type="RefSeq" id="WP_268062990.1">
    <property type="nucleotide sequence ID" value="NZ_JAPQFJ010000033.1"/>
</dbReference>
<dbReference type="SUPFAM" id="SSF52540">
    <property type="entry name" value="P-loop containing nucleoside triphosphate hydrolases"/>
    <property type="match status" value="1"/>
</dbReference>
<dbReference type="InterPro" id="IPR057406">
    <property type="entry name" value="Pua-like_dom"/>
</dbReference>
<dbReference type="EMBL" id="JAPQFJ010000033">
    <property type="protein sequence ID" value="MCY6960554.1"/>
    <property type="molecule type" value="Genomic_DNA"/>
</dbReference>
<comment type="caution">
    <text evidence="3">The sequence shown here is derived from an EMBL/GenBank/DDBJ whole genome shotgun (WGS) entry which is preliminary data.</text>
</comment>
<feature type="domain" description="ATPase dynein-related AAA" evidence="1">
    <location>
        <begin position="218"/>
        <end position="361"/>
    </location>
</feature>